<evidence type="ECO:0000256" key="12">
    <source>
        <dbReference type="ARBA" id="ARBA00022824"/>
    </source>
</evidence>
<evidence type="ECO:0000256" key="9">
    <source>
        <dbReference type="ARBA" id="ARBA00022723"/>
    </source>
</evidence>
<dbReference type="GO" id="GO:0005576">
    <property type="term" value="C:extracellular region"/>
    <property type="evidence" value="ECO:0007669"/>
    <property type="project" value="UniProtKB-SubCell"/>
</dbReference>
<keyword evidence="10" id="KW-0732">Signal</keyword>
<evidence type="ECO:0000256" key="7">
    <source>
        <dbReference type="ARBA" id="ARBA00022645"/>
    </source>
</evidence>
<comment type="subunit">
    <text evidence="19">Homodimer. The monomeric form is inactive while the homodimer is active.</text>
</comment>
<evidence type="ECO:0000256" key="3">
    <source>
        <dbReference type="ARBA" id="ARBA00004555"/>
    </source>
</evidence>
<keyword evidence="11" id="KW-0378">Hydrolase</keyword>
<feature type="domain" description="Peptidase M28" evidence="21">
    <location>
        <begin position="259"/>
        <end position="448"/>
    </location>
</feature>
<dbReference type="GO" id="GO:0006508">
    <property type="term" value="P:proteolysis"/>
    <property type="evidence" value="ECO:0007669"/>
    <property type="project" value="UniProtKB-KW"/>
</dbReference>
<evidence type="ECO:0000256" key="14">
    <source>
        <dbReference type="ARBA" id="ARBA00023034"/>
    </source>
</evidence>
<sequence>MRHILPIILFVPFLAHTQVPSDSTALYIKNIYRNSYTEQKAYKWLTTLTKDIGHRVSGSPQAARAVEWAKQVMDTCGFDKVWLQEVKVPHWVRGDNEQVIMISTESGAVSLNALALGNSPGTGNSGVRAQVIEVKSLEQLKSMPDDDVKGKIVFFNRPMDSGLMNTFAAYGGAGDQRGNGPVVAAEKGAVAAVVRSLCPRLDDFPHTGATHLSETVKNIPSVAVSTNDAEQLSKSISLGPTTVFIRTTCEMLDSVLSYNVIGEIKGSVSPDTIILVGGHLDSWDIGEGAHDDGAGVVQSMEALYRLVQNGYKPRHTIRCVLFMNEENGLRGGKKYAEEAIKNNQFHLVAIETDAGGATPQAFGCTMGADSLVDQHITYMKTYMKALEPYYVRIESGGGGADISALKPKTGLLIGLRPDSSRYFDYHHSANDVLENVHPHELESGAAAITSFIYLVDQNGIGK</sequence>
<dbReference type="GO" id="GO:0070573">
    <property type="term" value="F:metallodipeptidase activity"/>
    <property type="evidence" value="ECO:0007669"/>
    <property type="project" value="InterPro"/>
</dbReference>
<evidence type="ECO:0000256" key="17">
    <source>
        <dbReference type="ARBA" id="ARBA00023180"/>
    </source>
</evidence>
<keyword evidence="8" id="KW-0645">Protease</keyword>
<keyword evidence="16" id="KW-0865">Zymogen</keyword>
<keyword evidence="14" id="KW-0333">Golgi apparatus</keyword>
<dbReference type="PANTHER" id="PTHR12053">
    <property type="entry name" value="PROTEASE FAMILY M28 PLASMA GLUTAMATE CARBOXYPEPTIDASE-RELATED"/>
    <property type="match status" value="1"/>
</dbReference>
<evidence type="ECO:0000256" key="2">
    <source>
        <dbReference type="ARBA" id="ARBA00004371"/>
    </source>
</evidence>
<evidence type="ECO:0000256" key="11">
    <source>
        <dbReference type="ARBA" id="ARBA00022801"/>
    </source>
</evidence>
<dbReference type="EMBL" id="JADKGY010000006">
    <property type="protein sequence ID" value="MBK9982587.1"/>
    <property type="molecule type" value="Genomic_DNA"/>
</dbReference>
<proteinExistence type="predicted"/>
<gene>
    <name evidence="22" type="ORF">IPP15_09195</name>
</gene>
<dbReference type="GO" id="GO:0046872">
    <property type="term" value="F:metal ion binding"/>
    <property type="evidence" value="ECO:0007669"/>
    <property type="project" value="UniProtKB-KW"/>
</dbReference>
<evidence type="ECO:0000256" key="16">
    <source>
        <dbReference type="ARBA" id="ARBA00023145"/>
    </source>
</evidence>
<comment type="subcellular location">
    <subcellularLocation>
        <location evidence="1">Endoplasmic reticulum</location>
    </subcellularLocation>
    <subcellularLocation>
        <location evidence="3">Golgi apparatus</location>
    </subcellularLocation>
    <subcellularLocation>
        <location evidence="2">Lysosome</location>
    </subcellularLocation>
    <subcellularLocation>
        <location evidence="4">Secreted</location>
    </subcellularLocation>
</comment>
<dbReference type="Proteomes" id="UP000808337">
    <property type="component" value="Unassembled WGS sequence"/>
</dbReference>
<evidence type="ECO:0000256" key="18">
    <source>
        <dbReference type="ARBA" id="ARBA00023228"/>
    </source>
</evidence>
<keyword evidence="15" id="KW-0482">Metalloprotease</keyword>
<name>A0A9D7XTC6_9BACT</name>
<evidence type="ECO:0000256" key="5">
    <source>
        <dbReference type="ARBA" id="ARBA00014116"/>
    </source>
</evidence>
<dbReference type="GO" id="GO:0005764">
    <property type="term" value="C:lysosome"/>
    <property type="evidence" value="ECO:0007669"/>
    <property type="project" value="UniProtKB-SubCell"/>
</dbReference>
<keyword evidence="12" id="KW-0256">Endoplasmic reticulum</keyword>
<dbReference type="Gene3D" id="3.40.630.10">
    <property type="entry name" value="Zn peptidases"/>
    <property type="match status" value="1"/>
</dbReference>
<protein>
    <recommendedName>
        <fullName evidence="5">Carboxypeptidase Q</fullName>
    </recommendedName>
    <alternativeName>
        <fullName evidence="20">Plasma glutamate carboxypeptidase</fullName>
    </alternativeName>
</protein>
<comment type="caution">
    <text evidence="22">The sequence shown here is derived from an EMBL/GenBank/DDBJ whole genome shotgun (WGS) entry which is preliminary data.</text>
</comment>
<keyword evidence="13" id="KW-0862">Zinc</keyword>
<evidence type="ECO:0000256" key="4">
    <source>
        <dbReference type="ARBA" id="ARBA00004613"/>
    </source>
</evidence>
<keyword evidence="17" id="KW-0325">Glycoprotein</keyword>
<dbReference type="PANTHER" id="PTHR12053:SF3">
    <property type="entry name" value="CARBOXYPEPTIDASE Q"/>
    <property type="match status" value="1"/>
</dbReference>
<organism evidence="22 23">
    <name type="scientific">Candidatus Opimibacter skivensis</name>
    <dbReference type="NCBI Taxonomy" id="2982028"/>
    <lineage>
        <taxon>Bacteria</taxon>
        <taxon>Pseudomonadati</taxon>
        <taxon>Bacteroidota</taxon>
        <taxon>Saprospiria</taxon>
        <taxon>Saprospirales</taxon>
        <taxon>Saprospiraceae</taxon>
        <taxon>Candidatus Opimibacter</taxon>
    </lineage>
</organism>
<accession>A0A9D7XTC6</accession>
<dbReference type="AlphaFoldDB" id="A0A9D7XTC6"/>
<dbReference type="InterPro" id="IPR007484">
    <property type="entry name" value="Peptidase_M28"/>
</dbReference>
<dbReference type="Pfam" id="PF04389">
    <property type="entry name" value="Peptidase_M28"/>
    <property type="match status" value="1"/>
</dbReference>
<dbReference type="InterPro" id="IPR039866">
    <property type="entry name" value="CPQ"/>
</dbReference>
<keyword evidence="18" id="KW-0458">Lysosome</keyword>
<evidence type="ECO:0000256" key="19">
    <source>
        <dbReference type="ARBA" id="ARBA00025833"/>
    </source>
</evidence>
<evidence type="ECO:0000256" key="13">
    <source>
        <dbReference type="ARBA" id="ARBA00022833"/>
    </source>
</evidence>
<evidence type="ECO:0000256" key="20">
    <source>
        <dbReference type="ARBA" id="ARBA00033328"/>
    </source>
</evidence>
<keyword evidence="9" id="KW-0479">Metal-binding</keyword>
<dbReference type="GO" id="GO:0004180">
    <property type="term" value="F:carboxypeptidase activity"/>
    <property type="evidence" value="ECO:0007669"/>
    <property type="project" value="UniProtKB-KW"/>
</dbReference>
<keyword evidence="6" id="KW-0964">Secreted</keyword>
<dbReference type="Gene3D" id="3.50.30.30">
    <property type="match status" value="1"/>
</dbReference>
<evidence type="ECO:0000256" key="15">
    <source>
        <dbReference type="ARBA" id="ARBA00023049"/>
    </source>
</evidence>
<evidence type="ECO:0000256" key="10">
    <source>
        <dbReference type="ARBA" id="ARBA00022729"/>
    </source>
</evidence>
<evidence type="ECO:0000313" key="23">
    <source>
        <dbReference type="Proteomes" id="UP000808337"/>
    </source>
</evidence>
<keyword evidence="7" id="KW-0121">Carboxypeptidase</keyword>
<evidence type="ECO:0000256" key="6">
    <source>
        <dbReference type="ARBA" id="ARBA00022525"/>
    </source>
</evidence>
<evidence type="ECO:0000256" key="1">
    <source>
        <dbReference type="ARBA" id="ARBA00004240"/>
    </source>
</evidence>
<dbReference type="SUPFAM" id="SSF53187">
    <property type="entry name" value="Zn-dependent exopeptidases"/>
    <property type="match status" value="1"/>
</dbReference>
<evidence type="ECO:0000256" key="8">
    <source>
        <dbReference type="ARBA" id="ARBA00022670"/>
    </source>
</evidence>
<reference evidence="22 23" key="1">
    <citation type="submission" date="2020-10" db="EMBL/GenBank/DDBJ databases">
        <title>Connecting structure to function with the recovery of over 1000 high-quality activated sludge metagenome-assembled genomes encoding full-length rRNA genes using long-read sequencing.</title>
        <authorList>
            <person name="Singleton C.M."/>
            <person name="Petriglieri F."/>
            <person name="Kristensen J.M."/>
            <person name="Kirkegaard R.H."/>
            <person name="Michaelsen T.Y."/>
            <person name="Andersen M.H."/>
            <person name="Karst S.M."/>
            <person name="Dueholm M.S."/>
            <person name="Nielsen P.H."/>
            <person name="Albertsen M."/>
        </authorList>
    </citation>
    <scope>NUCLEOTIDE SEQUENCE [LARGE SCALE GENOMIC DNA]</scope>
    <source>
        <strain evidence="22">Ribe_18-Q3-R11-54_MAXAC.273</strain>
    </source>
</reference>
<evidence type="ECO:0000259" key="21">
    <source>
        <dbReference type="Pfam" id="PF04389"/>
    </source>
</evidence>
<evidence type="ECO:0000313" key="22">
    <source>
        <dbReference type="EMBL" id="MBK9982587.1"/>
    </source>
</evidence>